<feature type="chain" id="PRO_5045679881" evidence="1">
    <location>
        <begin position="31"/>
        <end position="163"/>
    </location>
</feature>
<evidence type="ECO:0000313" key="3">
    <source>
        <dbReference type="EMBL" id="MCE7008183.1"/>
    </source>
</evidence>
<dbReference type="InterPro" id="IPR035992">
    <property type="entry name" value="Ricin_B-like_lectins"/>
</dbReference>
<gene>
    <name evidence="3" type="ORF">LWC34_36000</name>
</gene>
<sequence length="163" mass="17226">MRARSLVSRGIAVLVATVAVLLGLSGTGSAAAGTQMESAGVGLIRNIGSGNGCMDLQSYASGTPVTLYRCNSSTESQRFDIKGDGTIHSFHTGFCMDISSYTAGAVVHMKPCHHGTSQQWNNWGDTIYSWGNPALCMDLSSYNNGTPVTLAPCGSQNSQRWAW</sequence>
<name>A0ABS8ZK49_9PSEU</name>
<evidence type="ECO:0000256" key="1">
    <source>
        <dbReference type="SAM" id="SignalP"/>
    </source>
</evidence>
<keyword evidence="1" id="KW-0732">Signal</keyword>
<dbReference type="EMBL" id="JAJVCN010000003">
    <property type="protein sequence ID" value="MCE7008183.1"/>
    <property type="molecule type" value="Genomic_DNA"/>
</dbReference>
<keyword evidence="4" id="KW-1185">Reference proteome</keyword>
<reference evidence="3 4" key="1">
    <citation type="submission" date="2021-12" db="EMBL/GenBank/DDBJ databases">
        <title>Genome sequence of Kibdelosporangium philippinense ATCC 49844.</title>
        <authorList>
            <person name="Fedorov E.A."/>
            <person name="Omeragic M."/>
            <person name="Shalygina K.F."/>
            <person name="Maclea K.S."/>
        </authorList>
    </citation>
    <scope>NUCLEOTIDE SEQUENCE [LARGE SCALE GENOMIC DNA]</scope>
    <source>
        <strain evidence="3 4">ATCC 49844</strain>
    </source>
</reference>
<feature type="domain" description="Ricin B lectin" evidence="2">
    <location>
        <begin position="41"/>
        <end position="163"/>
    </location>
</feature>
<feature type="signal peptide" evidence="1">
    <location>
        <begin position="1"/>
        <end position="30"/>
    </location>
</feature>
<comment type="caution">
    <text evidence="3">The sequence shown here is derived from an EMBL/GenBank/DDBJ whole genome shotgun (WGS) entry which is preliminary data.</text>
</comment>
<evidence type="ECO:0000259" key="2">
    <source>
        <dbReference type="SMART" id="SM00458"/>
    </source>
</evidence>
<dbReference type="Pfam" id="PF00652">
    <property type="entry name" value="Ricin_B_lectin"/>
    <property type="match status" value="1"/>
</dbReference>
<dbReference type="InterPro" id="IPR000772">
    <property type="entry name" value="Ricin_B_lectin"/>
</dbReference>
<accession>A0ABS8ZK49</accession>
<dbReference type="CDD" id="cd00161">
    <property type="entry name" value="beta-trefoil_Ricin-like"/>
    <property type="match status" value="1"/>
</dbReference>
<organism evidence="3 4">
    <name type="scientific">Kibdelosporangium philippinense</name>
    <dbReference type="NCBI Taxonomy" id="211113"/>
    <lineage>
        <taxon>Bacteria</taxon>
        <taxon>Bacillati</taxon>
        <taxon>Actinomycetota</taxon>
        <taxon>Actinomycetes</taxon>
        <taxon>Pseudonocardiales</taxon>
        <taxon>Pseudonocardiaceae</taxon>
        <taxon>Kibdelosporangium</taxon>
    </lineage>
</organism>
<protein>
    <submittedName>
        <fullName evidence="3">RICIN domain-containing protein</fullName>
    </submittedName>
</protein>
<proteinExistence type="predicted"/>
<dbReference type="RefSeq" id="WP_233729711.1">
    <property type="nucleotide sequence ID" value="NZ_JAJVCN010000003.1"/>
</dbReference>
<dbReference type="Proteomes" id="UP001521150">
    <property type="component" value="Unassembled WGS sequence"/>
</dbReference>
<dbReference type="PROSITE" id="PS50231">
    <property type="entry name" value="RICIN_B_LECTIN"/>
    <property type="match status" value="1"/>
</dbReference>
<dbReference type="Gene3D" id="2.80.10.50">
    <property type="match status" value="2"/>
</dbReference>
<dbReference type="SUPFAM" id="SSF50370">
    <property type="entry name" value="Ricin B-like lectins"/>
    <property type="match status" value="1"/>
</dbReference>
<evidence type="ECO:0000313" key="4">
    <source>
        <dbReference type="Proteomes" id="UP001521150"/>
    </source>
</evidence>
<dbReference type="SMART" id="SM00458">
    <property type="entry name" value="RICIN"/>
    <property type="match status" value="1"/>
</dbReference>